<dbReference type="InterPro" id="IPR051797">
    <property type="entry name" value="TrmB-like"/>
</dbReference>
<reference evidence="2" key="1">
    <citation type="submission" date="2021-03" db="EMBL/GenBank/DDBJ databases">
        <title>Genomic Encyclopedia of Type Strains, Phase IV (KMG-IV): sequencing the most valuable type-strain genomes for metagenomic binning, comparative biology and taxonomic classification.</title>
        <authorList>
            <person name="Goeker M."/>
        </authorList>
    </citation>
    <scope>NUCLEOTIDE SEQUENCE</scope>
    <source>
        <strain evidence="2">DSM 26232</strain>
    </source>
</reference>
<name>A0A8T4GZW3_9EURY</name>
<comment type="caution">
    <text evidence="2">The sequence shown here is derived from an EMBL/GenBank/DDBJ whole genome shotgun (WGS) entry which is preliminary data.</text>
</comment>
<dbReference type="PANTHER" id="PTHR34293">
    <property type="entry name" value="HTH-TYPE TRANSCRIPTIONAL REGULATOR TRMBL2"/>
    <property type="match status" value="1"/>
</dbReference>
<dbReference type="RefSeq" id="WP_209492026.1">
    <property type="nucleotide sequence ID" value="NZ_JAGGLC010000004.1"/>
</dbReference>
<gene>
    <name evidence="2" type="ORF">J2753_002164</name>
</gene>
<dbReference type="Proteomes" id="UP000823736">
    <property type="component" value="Unassembled WGS sequence"/>
</dbReference>
<evidence type="ECO:0000313" key="2">
    <source>
        <dbReference type="EMBL" id="MBP1987663.1"/>
    </source>
</evidence>
<dbReference type="InterPro" id="IPR036390">
    <property type="entry name" value="WH_DNA-bd_sf"/>
</dbReference>
<feature type="domain" description="Transcription regulator TrmB N-terminal" evidence="1">
    <location>
        <begin position="10"/>
        <end position="74"/>
    </location>
</feature>
<accession>A0A8T4GZW3</accession>
<evidence type="ECO:0000313" key="3">
    <source>
        <dbReference type="Proteomes" id="UP000823736"/>
    </source>
</evidence>
<dbReference type="AlphaFoldDB" id="A0A8T4GZW3"/>
<dbReference type="Gene3D" id="1.10.10.10">
    <property type="entry name" value="Winged helix-like DNA-binding domain superfamily/Winged helix DNA-binding domain"/>
    <property type="match status" value="1"/>
</dbReference>
<dbReference type="PANTHER" id="PTHR34293:SF1">
    <property type="entry name" value="HTH-TYPE TRANSCRIPTIONAL REGULATOR TRMBL2"/>
    <property type="match status" value="1"/>
</dbReference>
<dbReference type="OrthoDB" id="30795at2157"/>
<dbReference type="InterPro" id="IPR002831">
    <property type="entry name" value="Tscrpt_reg_TrmB_N"/>
</dbReference>
<dbReference type="Gene3D" id="3.30.870.10">
    <property type="entry name" value="Endonuclease Chain A"/>
    <property type="match status" value="1"/>
</dbReference>
<keyword evidence="3" id="KW-1185">Reference proteome</keyword>
<dbReference type="InterPro" id="IPR036388">
    <property type="entry name" value="WH-like_DNA-bd_sf"/>
</dbReference>
<organism evidence="2 3">
    <name type="scientific">Halolamina salifodinae</name>
    <dbReference type="NCBI Taxonomy" id="1202767"/>
    <lineage>
        <taxon>Archaea</taxon>
        <taxon>Methanobacteriati</taxon>
        <taxon>Methanobacteriota</taxon>
        <taxon>Stenosarchaea group</taxon>
        <taxon>Halobacteria</taxon>
        <taxon>Halobacteriales</taxon>
        <taxon>Haloferacaceae</taxon>
    </lineage>
</organism>
<evidence type="ECO:0000259" key="1">
    <source>
        <dbReference type="Pfam" id="PF01978"/>
    </source>
</evidence>
<dbReference type="EMBL" id="JAGGLC010000004">
    <property type="protein sequence ID" value="MBP1987663.1"/>
    <property type="molecule type" value="Genomic_DNA"/>
</dbReference>
<protein>
    <submittedName>
        <fullName evidence="2">Sugar-specific transcriptional regulator TrmB</fullName>
    </submittedName>
</protein>
<dbReference type="Pfam" id="PF01978">
    <property type="entry name" value="TrmB"/>
    <property type="match status" value="1"/>
</dbReference>
<sequence>MNEADAAEALTELGLSTYAARTFLGLQKLGVASASEVAGVTDVPRSQVYGAADELESLGLIDVQGGSPTRYRPVGVDEARSLLYDRLKSTADGAFDYLEEVRNERPPTEDREAIWLTEGNENVTTRITSLVSGADAEVLFATSEPTLLTGAVAEALVEAADSGVDVTVASVDAEVREAAREAGLSVVAVEEAAPELSVGRVLLVDDDTVLLSVQPTAEMPNVGDESAFWSDGTGFARVLTALIRQVFV</sequence>
<proteinExistence type="predicted"/>
<dbReference type="SUPFAM" id="SSF46785">
    <property type="entry name" value="Winged helix' DNA-binding domain"/>
    <property type="match status" value="1"/>
</dbReference>